<evidence type="ECO:0000259" key="1">
    <source>
        <dbReference type="Pfam" id="PF00148"/>
    </source>
</evidence>
<dbReference type="GO" id="GO:0016491">
    <property type="term" value="F:oxidoreductase activity"/>
    <property type="evidence" value="ECO:0007669"/>
    <property type="project" value="InterPro"/>
</dbReference>
<evidence type="ECO:0000313" key="2">
    <source>
        <dbReference type="EMBL" id="SHJ45170.1"/>
    </source>
</evidence>
<dbReference type="Gene3D" id="3.40.50.1980">
    <property type="entry name" value="Nitrogenase molybdenum iron protein domain"/>
    <property type="match status" value="3"/>
</dbReference>
<accession>A0A1M6JET4</accession>
<dbReference type="RefSeq" id="WP_149735278.1">
    <property type="nucleotide sequence ID" value="NZ_FQZD01000022.1"/>
</dbReference>
<dbReference type="OrthoDB" id="9767044at2"/>
<gene>
    <name evidence="2" type="ORF">SAMN02745170_02575</name>
</gene>
<name>A0A1M6JET4_9FIRM</name>
<sequence length="467" mass="50615">MAVFQKKSIPIREKRLNTISAYQGSAADLLREFDGPEGAQQRIRIFSETHADDVLQVLQRFSALPDTGLVIHGPRGCAAALLNGGNKQPWVVSNLAERDTIMGGEESLRDAIVALYNRHHPSLILVITTPVVAINNDDVAAVTLELSEELEARIVPVYTDGFRSQAAIGGSDTALYALLKQLPPAHKQAAANTVQVLALDEQPADLTEIRRLLALLGIPAVIVPQERGWAGVEAAAGAVAIALNRDETDFLGQALQEAWQTKYLQAAPPVGINGTYRWLAALGEAFGVSDAVEALHRAEAAALQPVVNNSSLRHKTVYLSLPPAIAWRTAELVEELGGRLAGLTVEHVDELHRQELSALAARRPDLPVQVGAGQVFEEVNLLHRHAPELYIGRADGAQWAARLGVAAVALERTPLLGYQGAVTLERQARKALANPAFVRTLGTYRGTAYKDGWYQKKANWHIKLEVK</sequence>
<dbReference type="PANTHER" id="PTHR42956:SF1">
    <property type="entry name" value="NITROGENASE IRON-MOLYBDENUM COFACTOR BIOSYNTHESIS PROTEIN NIFE"/>
    <property type="match status" value="1"/>
</dbReference>
<dbReference type="Pfam" id="PF00148">
    <property type="entry name" value="Oxidored_nitro"/>
    <property type="match status" value="1"/>
</dbReference>
<keyword evidence="3" id="KW-1185">Reference proteome</keyword>
<proteinExistence type="predicted"/>
<dbReference type="SUPFAM" id="SSF53807">
    <property type="entry name" value="Helical backbone' metal receptor"/>
    <property type="match status" value="1"/>
</dbReference>
<dbReference type="EMBL" id="FQZD01000022">
    <property type="protein sequence ID" value="SHJ45170.1"/>
    <property type="molecule type" value="Genomic_DNA"/>
</dbReference>
<dbReference type="Proteomes" id="UP000322917">
    <property type="component" value="Unassembled WGS sequence"/>
</dbReference>
<dbReference type="InterPro" id="IPR000510">
    <property type="entry name" value="Nase/OxRdtase_comp1"/>
</dbReference>
<evidence type="ECO:0000313" key="3">
    <source>
        <dbReference type="Proteomes" id="UP000322917"/>
    </source>
</evidence>
<dbReference type="PANTHER" id="PTHR42956">
    <property type="entry name" value="NITROGENASE IRON-MOLYBDENUM COFACTOR BIOSYNTHESIS PROTEIN NIFE"/>
    <property type="match status" value="1"/>
</dbReference>
<dbReference type="CDD" id="cd00316">
    <property type="entry name" value="Oxidoreductase_nitrogenase"/>
    <property type="match status" value="1"/>
</dbReference>
<reference evidence="2 3" key="1">
    <citation type="submission" date="2016-11" db="EMBL/GenBank/DDBJ databases">
        <authorList>
            <person name="Varghese N."/>
            <person name="Submissions S."/>
        </authorList>
    </citation>
    <scope>NUCLEOTIDE SEQUENCE [LARGE SCALE GENOMIC DNA]</scope>
    <source>
        <strain evidence="2 3">DSM 15287</strain>
    </source>
</reference>
<feature type="domain" description="Nitrogenase/oxidoreductase component 1" evidence="1">
    <location>
        <begin position="64"/>
        <end position="427"/>
    </location>
</feature>
<dbReference type="AlphaFoldDB" id="A0A1M6JET4"/>
<organism evidence="2 3">
    <name type="scientific">Propionispora hippei DSM 15287</name>
    <dbReference type="NCBI Taxonomy" id="1123003"/>
    <lineage>
        <taxon>Bacteria</taxon>
        <taxon>Bacillati</taxon>
        <taxon>Bacillota</taxon>
        <taxon>Negativicutes</taxon>
        <taxon>Selenomonadales</taxon>
        <taxon>Sporomusaceae</taxon>
        <taxon>Propionispora</taxon>
    </lineage>
</organism>
<protein>
    <submittedName>
        <fullName evidence="2">Nitrogenase molybdenum-iron protein, alpha and beta chains</fullName>
    </submittedName>
</protein>
<dbReference type="InterPro" id="IPR049939">
    <property type="entry name" value="NifE-like"/>
</dbReference>